<gene>
    <name evidence="3" type="ORF">I303_00343</name>
    <name evidence="4" type="ORF">I303_100343</name>
</gene>
<dbReference type="AlphaFoldDB" id="A0A1A6AEM7"/>
<dbReference type="EMBL" id="CP144530">
    <property type="protein sequence ID" value="WWC57808.1"/>
    <property type="molecule type" value="Genomic_DNA"/>
</dbReference>
<keyword evidence="2" id="KW-1133">Transmembrane helix</keyword>
<dbReference type="VEuPathDB" id="FungiDB:I303_00343"/>
<evidence type="ECO:0000256" key="2">
    <source>
        <dbReference type="SAM" id="Phobius"/>
    </source>
</evidence>
<reference evidence="3" key="1">
    <citation type="submission" date="2013-07" db="EMBL/GenBank/DDBJ databases">
        <title>The Genome Sequence of Cryptococcus dejecticola CBS10117.</title>
        <authorList>
            <consortium name="The Broad Institute Genome Sequencing Platform"/>
            <person name="Cuomo C."/>
            <person name="Litvintseva A."/>
            <person name="Chen Y."/>
            <person name="Heitman J."/>
            <person name="Sun S."/>
            <person name="Springer D."/>
            <person name="Dromer F."/>
            <person name="Young S.K."/>
            <person name="Zeng Q."/>
            <person name="Gargeya S."/>
            <person name="Fitzgerald M."/>
            <person name="Abouelleil A."/>
            <person name="Alvarado L."/>
            <person name="Berlin A.M."/>
            <person name="Chapman S.B."/>
            <person name="Dewar J."/>
            <person name="Goldberg J."/>
            <person name="Griggs A."/>
            <person name="Gujja S."/>
            <person name="Hansen M."/>
            <person name="Howarth C."/>
            <person name="Imamovic A."/>
            <person name="Larimer J."/>
            <person name="McCowan C."/>
            <person name="Murphy C."/>
            <person name="Pearson M."/>
            <person name="Priest M."/>
            <person name="Roberts A."/>
            <person name="Saif S."/>
            <person name="Shea T."/>
            <person name="Sykes S."/>
            <person name="Wortman J."/>
            <person name="Nusbaum C."/>
            <person name="Birren B."/>
        </authorList>
    </citation>
    <scope>NUCLEOTIDE SEQUENCE [LARGE SCALE GENOMIC DNA]</scope>
    <source>
        <strain evidence="3">CBS 10117</strain>
    </source>
</reference>
<evidence type="ECO:0000313" key="4">
    <source>
        <dbReference type="EMBL" id="WWC57808.1"/>
    </source>
</evidence>
<keyword evidence="2" id="KW-0472">Membrane</keyword>
<feature type="region of interest" description="Disordered" evidence="1">
    <location>
        <begin position="1"/>
        <end position="24"/>
    </location>
</feature>
<accession>A0A1A6AEM7</accession>
<protein>
    <submittedName>
        <fullName evidence="3">Uncharacterized protein</fullName>
    </submittedName>
</protein>
<keyword evidence="2" id="KW-0812">Transmembrane</keyword>
<dbReference type="GeneID" id="28964042"/>
<reference evidence="4" key="2">
    <citation type="submission" date="2013-07" db="EMBL/GenBank/DDBJ databases">
        <authorList>
            <consortium name="The Broad Institute Genome Sequencing Platform"/>
            <person name="Cuomo C."/>
            <person name="Litvintseva A."/>
            <person name="Chen Y."/>
            <person name="Heitman J."/>
            <person name="Sun S."/>
            <person name="Springer D."/>
            <person name="Dromer F."/>
            <person name="Young S.K."/>
            <person name="Zeng Q."/>
            <person name="Gargeya S."/>
            <person name="Fitzgerald M."/>
            <person name="Abouelleil A."/>
            <person name="Alvarado L."/>
            <person name="Berlin A.M."/>
            <person name="Chapman S.B."/>
            <person name="Dewar J."/>
            <person name="Goldberg J."/>
            <person name="Griggs A."/>
            <person name="Gujja S."/>
            <person name="Hansen M."/>
            <person name="Howarth C."/>
            <person name="Imamovic A."/>
            <person name="Larimer J."/>
            <person name="McCowan C."/>
            <person name="Murphy C."/>
            <person name="Pearson M."/>
            <person name="Priest M."/>
            <person name="Roberts A."/>
            <person name="Saif S."/>
            <person name="Shea T."/>
            <person name="Sykes S."/>
            <person name="Wortman J."/>
            <person name="Nusbaum C."/>
            <person name="Birren B."/>
        </authorList>
    </citation>
    <scope>NUCLEOTIDE SEQUENCE</scope>
    <source>
        <strain evidence="4">CBS 10117</strain>
    </source>
</reference>
<dbReference type="KEGG" id="kdj:28964042"/>
<sequence>MSKNLYTSSENKAPTDEVTGEKLPYSRHLHLGDGMTDGSGAVKKMSPPGAIFTMSISHPMFLLISAILCVLFTMAFITREPRSYGKPGITPEQFNQLLHRIEELSKEVKELRRQ</sequence>
<reference evidence="4" key="3">
    <citation type="submission" date="2024-02" db="EMBL/GenBank/DDBJ databases">
        <title>Comparative genomics of Cryptococcus and Kwoniella reveals pathogenesis evolution and contrasting modes of karyotype evolution via chromosome fusion or intercentromeric recombination.</title>
        <authorList>
            <person name="Coelho M.A."/>
            <person name="David-Palma M."/>
            <person name="Shea T."/>
            <person name="Bowers K."/>
            <person name="McGinley-Smith S."/>
            <person name="Mohammad A.W."/>
            <person name="Gnirke A."/>
            <person name="Yurkov A.M."/>
            <person name="Nowrousian M."/>
            <person name="Sun S."/>
            <person name="Cuomo C.A."/>
            <person name="Heitman J."/>
        </authorList>
    </citation>
    <scope>NUCLEOTIDE SEQUENCE</scope>
    <source>
        <strain evidence="4">CBS 10117</strain>
    </source>
</reference>
<proteinExistence type="predicted"/>
<dbReference type="Proteomes" id="UP000078595">
    <property type="component" value="Chromosome 1"/>
</dbReference>
<dbReference type="RefSeq" id="XP_018266368.1">
    <property type="nucleotide sequence ID" value="XM_018403714.1"/>
</dbReference>
<organism evidence="3">
    <name type="scientific">Kwoniella dejecticola CBS 10117</name>
    <dbReference type="NCBI Taxonomy" id="1296121"/>
    <lineage>
        <taxon>Eukaryota</taxon>
        <taxon>Fungi</taxon>
        <taxon>Dikarya</taxon>
        <taxon>Basidiomycota</taxon>
        <taxon>Agaricomycotina</taxon>
        <taxon>Tremellomycetes</taxon>
        <taxon>Tremellales</taxon>
        <taxon>Cryptococcaceae</taxon>
        <taxon>Kwoniella</taxon>
    </lineage>
</organism>
<dbReference type="EMBL" id="KI894027">
    <property type="protein sequence ID" value="OBR88526.1"/>
    <property type="molecule type" value="Genomic_DNA"/>
</dbReference>
<evidence type="ECO:0000313" key="5">
    <source>
        <dbReference type="Proteomes" id="UP000078595"/>
    </source>
</evidence>
<feature type="compositionally biased region" description="Polar residues" evidence="1">
    <location>
        <begin position="1"/>
        <end position="12"/>
    </location>
</feature>
<dbReference type="OrthoDB" id="10323152at2759"/>
<feature type="transmembrane region" description="Helical" evidence="2">
    <location>
        <begin position="56"/>
        <end position="77"/>
    </location>
</feature>
<evidence type="ECO:0000256" key="1">
    <source>
        <dbReference type="SAM" id="MobiDB-lite"/>
    </source>
</evidence>
<keyword evidence="5" id="KW-1185">Reference proteome</keyword>
<evidence type="ECO:0000313" key="3">
    <source>
        <dbReference type="EMBL" id="OBR88526.1"/>
    </source>
</evidence>
<name>A0A1A6AEM7_9TREE</name>